<dbReference type="PROSITE" id="PS51627">
    <property type="entry name" value="SAM_MT_TRM11"/>
    <property type="match status" value="1"/>
</dbReference>
<feature type="region of interest" description="Disordered" evidence="16">
    <location>
        <begin position="1"/>
        <end position="31"/>
    </location>
</feature>
<dbReference type="Gene3D" id="1.10.10.60">
    <property type="entry name" value="Homeodomain-like"/>
    <property type="match status" value="2"/>
</dbReference>
<dbReference type="PANTHER" id="PTHR13370:SF3">
    <property type="entry name" value="TRNA (GUANINE(10)-N2)-METHYLTRANSFERASE HOMOLOG"/>
    <property type="match status" value="1"/>
</dbReference>
<evidence type="ECO:0000256" key="7">
    <source>
        <dbReference type="ARBA" id="ARBA00022694"/>
    </source>
</evidence>
<dbReference type="GO" id="GO:0000049">
    <property type="term" value="F:tRNA binding"/>
    <property type="evidence" value="ECO:0007669"/>
    <property type="project" value="UniProtKB-UniRule"/>
</dbReference>
<dbReference type="PROSITE" id="PS00092">
    <property type="entry name" value="N6_MTASE"/>
    <property type="match status" value="1"/>
</dbReference>
<dbReference type="InterPro" id="IPR059073">
    <property type="entry name" value="TRMT11_N"/>
</dbReference>
<dbReference type="InterPro" id="IPR000241">
    <property type="entry name" value="RlmKL-like_Mtase"/>
</dbReference>
<comment type="subunit">
    <text evidence="11">Part of the heterodimeric TRMT11-TRM112 methyltransferase complex; this complex forms an active tRNA methyltransferase, where TRMT112 acts as an activator of the catalytic subunit TRMT11.</text>
</comment>
<keyword evidence="7 15" id="KW-0819">tRNA processing</keyword>
<evidence type="ECO:0000259" key="17">
    <source>
        <dbReference type="Pfam" id="PF01170"/>
    </source>
</evidence>
<organism evidence="19">
    <name type="scientific">Timema bartmani</name>
    <dbReference type="NCBI Taxonomy" id="61472"/>
    <lineage>
        <taxon>Eukaryota</taxon>
        <taxon>Metazoa</taxon>
        <taxon>Ecdysozoa</taxon>
        <taxon>Arthropoda</taxon>
        <taxon>Hexapoda</taxon>
        <taxon>Insecta</taxon>
        <taxon>Pterygota</taxon>
        <taxon>Neoptera</taxon>
        <taxon>Polyneoptera</taxon>
        <taxon>Phasmatodea</taxon>
        <taxon>Timematodea</taxon>
        <taxon>Timematoidea</taxon>
        <taxon>Timematidae</taxon>
        <taxon>Timema</taxon>
    </lineage>
</organism>
<evidence type="ECO:0000256" key="13">
    <source>
        <dbReference type="ARBA" id="ARBA00067484"/>
    </source>
</evidence>
<evidence type="ECO:0000256" key="14">
    <source>
        <dbReference type="ARBA" id="ARBA00075308"/>
    </source>
</evidence>
<evidence type="ECO:0000313" key="19">
    <source>
        <dbReference type="EMBL" id="CAD7438621.1"/>
    </source>
</evidence>
<feature type="compositionally biased region" description="Basic residues" evidence="16">
    <location>
        <begin position="206"/>
        <end position="217"/>
    </location>
</feature>
<dbReference type="PRINTS" id="PR00507">
    <property type="entry name" value="N12N6MTFRASE"/>
</dbReference>
<evidence type="ECO:0000256" key="16">
    <source>
        <dbReference type="SAM" id="MobiDB-lite"/>
    </source>
</evidence>
<dbReference type="EC" id="2.1.1.214" evidence="12"/>
<dbReference type="Pfam" id="PF25904">
    <property type="entry name" value="Tmrp11_N"/>
    <property type="match status" value="1"/>
</dbReference>
<evidence type="ECO:0000256" key="11">
    <source>
        <dbReference type="ARBA" id="ARBA00065434"/>
    </source>
</evidence>
<feature type="compositionally biased region" description="Polar residues" evidence="16">
    <location>
        <begin position="883"/>
        <end position="898"/>
    </location>
</feature>
<dbReference type="PANTHER" id="PTHR13370">
    <property type="entry name" value="RNA METHYLASE-RELATED"/>
    <property type="match status" value="1"/>
</dbReference>
<dbReference type="GO" id="GO:0043527">
    <property type="term" value="C:tRNA methyltransferase complex"/>
    <property type="evidence" value="ECO:0007669"/>
    <property type="project" value="UniProtKB-ARBA"/>
</dbReference>
<feature type="domain" description="tRNA (guanine(10)-N(2))-methyltransferase TRMT11 N-terminal" evidence="18">
    <location>
        <begin position="439"/>
        <end position="572"/>
    </location>
</feature>
<evidence type="ECO:0000256" key="1">
    <source>
        <dbReference type="ARBA" id="ARBA00004496"/>
    </source>
</evidence>
<comment type="subcellular location">
    <subcellularLocation>
        <location evidence="1">Cytoplasm</location>
    </subcellularLocation>
</comment>
<dbReference type="GO" id="GO:0032259">
    <property type="term" value="P:methylation"/>
    <property type="evidence" value="ECO:0007669"/>
    <property type="project" value="UniProtKB-UniRule"/>
</dbReference>
<evidence type="ECO:0000256" key="5">
    <source>
        <dbReference type="ARBA" id="ARBA00022679"/>
    </source>
</evidence>
<accession>A0A7R9HWA7</accession>
<feature type="domain" description="Ribosomal RNA large subunit methyltransferase K/L-like methyltransferase" evidence="17">
    <location>
        <begin position="582"/>
        <end position="710"/>
    </location>
</feature>
<dbReference type="Pfam" id="PF01170">
    <property type="entry name" value="UPF0020"/>
    <property type="match status" value="1"/>
</dbReference>
<keyword evidence="2" id="KW-0963">Cytoplasm</keyword>
<keyword evidence="8 15" id="KW-0694">RNA-binding</keyword>
<comment type="function">
    <text evidence="10">Catalytic subunit of the TRMT11-TRM112 methyltransferase complex, that specifically mediates the S-adenosyl-L-methionine-dependent N(2)-methylation of guanosine nucleotide at position 10 (m2G10) in tRNAs. This is one of the major tRNA (guanine-N(2))-methyltransferases.</text>
</comment>
<comment type="similarity">
    <text evidence="15">Belongs to the class I-like SAM-binding methyltransferase superfamily. TRM11 methyltransferase family.</text>
</comment>
<dbReference type="EMBL" id="OD564493">
    <property type="protein sequence ID" value="CAD7438621.1"/>
    <property type="molecule type" value="Genomic_DNA"/>
</dbReference>
<evidence type="ECO:0000256" key="3">
    <source>
        <dbReference type="ARBA" id="ARBA00022555"/>
    </source>
</evidence>
<gene>
    <name evidence="19" type="ORF">TBIB3V08_LOCUS1209</name>
</gene>
<dbReference type="CDD" id="cd02440">
    <property type="entry name" value="AdoMet_MTases"/>
    <property type="match status" value="1"/>
</dbReference>
<sequence>MFSHGASCETSSYFRRTTAHHRRGGKNPPEKRIDVAKRLGLPASTLNTIISKKREIREQADKYGTSTKKRKTGKVLTYRELENVVFIRYQQARASGVPVDGSILRMKSLKIASTTGIENYLASNGYICFKQCHGQVFKKLARESAAVGHQCHRLVVLVAYKAAGGISPLKSPFSPRSADGIMSAYPLSASQYIPIIESTEREGKGKRGKQGGNKKQRTKEGPSNHQTFLDASAAEHEQLVQRAVCLTDEGKGVQLKIDILQAIHFIVSAWQQVTQSTIQNCFTKYGHMNKNEESDVTEIDERGDDDGTQEEDWVRMGRSTAGVNFDVFVSVDQELVTCGVLCLKEMCGELGSESCLEEQQDGGEEEDEVGPEPVPSFIEALHAFETIKAFEMKQPVNEDPSSIATPAQLIPTRSGRIFNEPARLILQIVDKNIEEIFNGPLWVIELPCEAAARQIASRSVCLRCCIELWATTRTEEELHNTLRALPLEHTNPYFQPGVSFKIKVDTFCNKITQADKVAKIEAFGYLPVEGPVNLKNPDLCLQFLEYYGLDSNKIPEKPYSLYFGRLILDGQRDLIAKLSLKTRKFIGNTSMDPQLSLLMANQARVTSGDIILDPFVGSGSLLVAAAQFGGYVLGTDIDYLMLHGRTRPTRIQKKKHREKDESIRTNMEQYGRSSQYIDAVVADAALPMWRADFKLDAIITDPPYGIREAAERIGSAKSYIISEHHLPGHIPSKVEYGLPNIYMDLLSFAARHLRVGGRLVSWVPIVREDYDEEKLPSHPCLKLVANSEQILSTYTSRRLITLEKLQEPEEQQCTITTETSTEQFRAKFFKFGEELRKQRKERRALELEAYRASVREKNTFTSPHYETTSAINCCETTQEEPTDTVNSSQIRESNSSER</sequence>
<name>A0A7R9HWA7_9NEOP</name>
<evidence type="ECO:0000256" key="10">
    <source>
        <dbReference type="ARBA" id="ARBA00056270"/>
    </source>
</evidence>
<keyword evidence="3 15" id="KW-0820">tRNA-binding</keyword>
<keyword evidence="4 15" id="KW-0489">Methyltransferase</keyword>
<evidence type="ECO:0000256" key="12">
    <source>
        <dbReference type="ARBA" id="ARBA00066937"/>
    </source>
</evidence>
<evidence type="ECO:0000256" key="4">
    <source>
        <dbReference type="ARBA" id="ARBA00022603"/>
    </source>
</evidence>
<dbReference type="SUPFAM" id="SSF53335">
    <property type="entry name" value="S-adenosyl-L-methionine-dependent methyltransferases"/>
    <property type="match status" value="1"/>
</dbReference>
<feature type="region of interest" description="Disordered" evidence="16">
    <location>
        <begin position="877"/>
        <end position="898"/>
    </location>
</feature>
<feature type="region of interest" description="Disordered" evidence="16">
    <location>
        <begin position="198"/>
        <end position="225"/>
    </location>
</feature>
<dbReference type="AlphaFoldDB" id="A0A7R9HWA7"/>
<dbReference type="Gene3D" id="3.40.50.150">
    <property type="entry name" value="Vaccinia Virus protein VP39"/>
    <property type="match status" value="1"/>
</dbReference>
<dbReference type="GO" id="GO:0160102">
    <property type="term" value="F:tRNA (guanine(10)-N2)-methyltransferase activity"/>
    <property type="evidence" value="ECO:0007669"/>
    <property type="project" value="UniProtKB-EC"/>
</dbReference>
<dbReference type="InterPro" id="IPR002052">
    <property type="entry name" value="DNA_methylase_N6_adenine_CS"/>
</dbReference>
<dbReference type="GO" id="GO:0008033">
    <property type="term" value="P:tRNA processing"/>
    <property type="evidence" value="ECO:0007669"/>
    <property type="project" value="UniProtKB-UniRule"/>
</dbReference>
<keyword evidence="6 15" id="KW-0949">S-adenosyl-L-methionine</keyword>
<evidence type="ECO:0000256" key="15">
    <source>
        <dbReference type="PROSITE-ProRule" id="PRU00959"/>
    </source>
</evidence>
<keyword evidence="5 15" id="KW-0808">Transferase</keyword>
<evidence type="ECO:0000256" key="2">
    <source>
        <dbReference type="ARBA" id="ARBA00022490"/>
    </source>
</evidence>
<proteinExistence type="inferred from homology"/>
<protein>
    <recommendedName>
        <fullName evidence="13">tRNA (guanine(10)-N(2))-methyltransferase TRMT11</fullName>
        <ecNumber evidence="12">2.1.1.214</ecNumber>
    </recommendedName>
    <alternativeName>
        <fullName evidence="14">tRNA methyltransferase 11 homolog</fullName>
    </alternativeName>
</protein>
<evidence type="ECO:0000259" key="18">
    <source>
        <dbReference type="Pfam" id="PF25904"/>
    </source>
</evidence>
<dbReference type="InterPro" id="IPR016691">
    <property type="entry name" value="TRMT11"/>
</dbReference>
<dbReference type="InterPro" id="IPR029063">
    <property type="entry name" value="SAM-dependent_MTases_sf"/>
</dbReference>
<evidence type="ECO:0000256" key="9">
    <source>
        <dbReference type="ARBA" id="ARBA00050985"/>
    </source>
</evidence>
<evidence type="ECO:0000256" key="8">
    <source>
        <dbReference type="ARBA" id="ARBA00022884"/>
    </source>
</evidence>
<comment type="catalytic activity">
    <reaction evidence="9">
        <text>guanosine(10) in tRNA + S-adenosyl-L-methionine = N(2)-methylguanosine(10) in tRNA + S-adenosyl-L-homocysteine + H(+)</text>
        <dbReference type="Rhea" id="RHEA:43128"/>
        <dbReference type="Rhea" id="RHEA-COMP:10355"/>
        <dbReference type="Rhea" id="RHEA-COMP:10357"/>
        <dbReference type="ChEBI" id="CHEBI:15378"/>
        <dbReference type="ChEBI" id="CHEBI:57856"/>
        <dbReference type="ChEBI" id="CHEBI:59789"/>
        <dbReference type="ChEBI" id="CHEBI:74269"/>
        <dbReference type="ChEBI" id="CHEBI:74481"/>
        <dbReference type="EC" id="2.1.1.214"/>
    </reaction>
    <physiologicalReaction direction="left-to-right" evidence="9">
        <dbReference type="Rhea" id="RHEA:43129"/>
    </physiologicalReaction>
</comment>
<evidence type="ECO:0000256" key="6">
    <source>
        <dbReference type="ARBA" id="ARBA00022691"/>
    </source>
</evidence>
<dbReference type="GO" id="GO:0005737">
    <property type="term" value="C:cytoplasm"/>
    <property type="evidence" value="ECO:0007669"/>
    <property type="project" value="UniProtKB-SubCell"/>
</dbReference>
<reference evidence="19" key="1">
    <citation type="submission" date="2020-11" db="EMBL/GenBank/DDBJ databases">
        <authorList>
            <person name="Tran Van P."/>
        </authorList>
    </citation>
    <scope>NUCLEOTIDE SEQUENCE</scope>
</reference>